<dbReference type="RefSeq" id="WP_218595542.1">
    <property type="nucleotide sequence ID" value="NZ_JADQDE010000056.1"/>
</dbReference>
<evidence type="ECO:0000256" key="1">
    <source>
        <dbReference type="ARBA" id="ARBA00022801"/>
    </source>
</evidence>
<dbReference type="PANTHER" id="PTHR12631:SF10">
    <property type="entry name" value="BETA-XYLOSIDASE-LIKE PROTEIN-RELATED"/>
    <property type="match status" value="1"/>
</dbReference>
<dbReference type="InterPro" id="IPR051923">
    <property type="entry name" value="Glycosyl_Hydrolase_39"/>
</dbReference>
<feature type="domain" description="Glycoside hydrolase family 5" evidence="2">
    <location>
        <begin position="48"/>
        <end position="270"/>
    </location>
</feature>
<name>A0ABS6U5N9_9PSEU</name>
<dbReference type="EMBL" id="JADQDF010000001">
    <property type="protein sequence ID" value="MBW0127474.1"/>
    <property type="molecule type" value="Genomic_DNA"/>
</dbReference>
<dbReference type="Pfam" id="PF00150">
    <property type="entry name" value="Cellulase"/>
    <property type="match status" value="1"/>
</dbReference>
<dbReference type="InterPro" id="IPR001547">
    <property type="entry name" value="Glyco_hydro_5"/>
</dbReference>
<evidence type="ECO:0000259" key="2">
    <source>
        <dbReference type="Pfam" id="PF00150"/>
    </source>
</evidence>
<accession>A0ABS6U5N9</accession>
<protein>
    <submittedName>
        <fullName evidence="3">Cellulase family glycosylhydrolase</fullName>
    </submittedName>
</protein>
<sequence length="340" mass="36171">MMVIWIIGLAIGVVGVIDRQPKAVGVPALPALGVTVHLEGVTDAQRRKQFADLAAAGATWIRIGAPWYAVQPDSRLADEAALAALDTVLSDATSAGLQVLFIGDQAPSWAGGDSDGTASNPSAYGDFMGLLAERFRGRGPGGASPAYEIMNEPNGLRADGQLWAQPAQYSAASCAAFRAIKAQDRGAAVIAGSLDVRNWEQWLDSAFEAGLGGCFDALSAHPYSDLAVLDEVRAVAAARGNAAVRIWVTEFGFSTCSEQALGCVNEREQASLTVERLRLMRDRYPWVETAMIYQDRDEPNNPGPAPERSFGLFRSGAVGDSFTPKPVVGRLRELYRSGAN</sequence>
<evidence type="ECO:0000313" key="4">
    <source>
        <dbReference type="Proteomes" id="UP000694300"/>
    </source>
</evidence>
<keyword evidence="4" id="KW-1185">Reference proteome</keyword>
<dbReference type="PANTHER" id="PTHR12631">
    <property type="entry name" value="ALPHA-L-IDURONIDASE"/>
    <property type="match status" value="1"/>
</dbReference>
<evidence type="ECO:0000313" key="3">
    <source>
        <dbReference type="EMBL" id="MBW0127474.1"/>
    </source>
</evidence>
<comment type="caution">
    <text evidence="3">The sequence shown here is derived from an EMBL/GenBank/DDBJ whole genome shotgun (WGS) entry which is preliminary data.</text>
</comment>
<gene>
    <name evidence="3" type="ORF">I4I82_07230</name>
</gene>
<proteinExistence type="predicted"/>
<dbReference type="Proteomes" id="UP000694300">
    <property type="component" value="Unassembled WGS sequence"/>
</dbReference>
<organism evidence="3 4">
    <name type="scientific">Pseudonocardia oceani</name>
    <dbReference type="NCBI Taxonomy" id="2792013"/>
    <lineage>
        <taxon>Bacteria</taxon>
        <taxon>Bacillati</taxon>
        <taxon>Actinomycetota</taxon>
        <taxon>Actinomycetes</taxon>
        <taxon>Pseudonocardiales</taxon>
        <taxon>Pseudonocardiaceae</taxon>
        <taxon>Pseudonocardia</taxon>
    </lineage>
</organism>
<reference evidence="3 4" key="1">
    <citation type="submission" date="2020-11" db="EMBL/GenBank/DDBJ databases">
        <title>Pseudonocardia abyssalis sp. nov. and Pseudonocardia oceani sp. nov., description and phylogenomic analysis of two novel actinomycetes isolated from the deep Southern Ocean.</title>
        <authorList>
            <person name="Parra J."/>
        </authorList>
    </citation>
    <scope>NUCLEOTIDE SEQUENCE [LARGE SCALE GENOMIC DNA]</scope>
    <source>
        <strain evidence="4">KRD185</strain>
    </source>
</reference>
<keyword evidence="1" id="KW-0378">Hydrolase</keyword>